<evidence type="ECO:0000313" key="2">
    <source>
        <dbReference type="Proteomes" id="UP000001075"/>
    </source>
</evidence>
<dbReference type="Proteomes" id="UP000001075">
    <property type="component" value="Unassembled WGS sequence"/>
</dbReference>
<proteinExistence type="predicted"/>
<name>G3HD48_CRIGR</name>
<organism evidence="1 2">
    <name type="scientific">Cricetulus griseus</name>
    <name type="common">Chinese hamster</name>
    <name type="synonym">Cricetulus barabensis griseus</name>
    <dbReference type="NCBI Taxonomy" id="10029"/>
    <lineage>
        <taxon>Eukaryota</taxon>
        <taxon>Metazoa</taxon>
        <taxon>Chordata</taxon>
        <taxon>Craniata</taxon>
        <taxon>Vertebrata</taxon>
        <taxon>Euteleostomi</taxon>
        <taxon>Mammalia</taxon>
        <taxon>Eutheria</taxon>
        <taxon>Euarchontoglires</taxon>
        <taxon>Glires</taxon>
        <taxon>Rodentia</taxon>
        <taxon>Myomorpha</taxon>
        <taxon>Muroidea</taxon>
        <taxon>Cricetidae</taxon>
        <taxon>Cricetinae</taxon>
        <taxon>Cricetulus</taxon>
    </lineage>
</organism>
<evidence type="ECO:0000313" key="1">
    <source>
        <dbReference type="EMBL" id="EGV98665.1"/>
    </source>
</evidence>
<dbReference type="InParanoid" id="G3HD48"/>
<dbReference type="AlphaFoldDB" id="G3HD48"/>
<dbReference type="EMBL" id="JH000288">
    <property type="protein sequence ID" value="EGV98665.1"/>
    <property type="molecule type" value="Genomic_DNA"/>
</dbReference>
<reference evidence="2" key="1">
    <citation type="journal article" date="2011" name="Nat. Biotechnol.">
        <title>The genomic sequence of the Chinese hamster ovary (CHO)-K1 cell line.</title>
        <authorList>
            <person name="Xu X."/>
            <person name="Nagarajan H."/>
            <person name="Lewis N.E."/>
            <person name="Pan S."/>
            <person name="Cai Z."/>
            <person name="Liu X."/>
            <person name="Chen W."/>
            <person name="Xie M."/>
            <person name="Wang W."/>
            <person name="Hammond S."/>
            <person name="Andersen M.R."/>
            <person name="Neff N."/>
            <person name="Passarelli B."/>
            <person name="Koh W."/>
            <person name="Fan H.C."/>
            <person name="Wang J."/>
            <person name="Gui Y."/>
            <person name="Lee K.H."/>
            <person name="Betenbaugh M.J."/>
            <person name="Quake S.R."/>
            <person name="Famili I."/>
            <person name="Palsson B.O."/>
            <person name="Wang J."/>
        </authorList>
    </citation>
    <scope>NUCLEOTIDE SEQUENCE [LARGE SCALE GENOMIC DNA]</scope>
    <source>
        <strain evidence="2">CHO K1 cell line</strain>
    </source>
</reference>
<accession>G3HD48</accession>
<sequence>MGVAQKGWAASHSLSLFKFIVKVNSAADHSGSPVTHAAPLWAPRAVLIVAILAP</sequence>
<protein>
    <submittedName>
        <fullName evidence="1">Uncharacterized protein</fullName>
    </submittedName>
</protein>
<gene>
    <name evidence="1" type="ORF">I79_008422</name>
</gene>